<feature type="transmembrane region" description="Helical" evidence="1">
    <location>
        <begin position="237"/>
        <end position="257"/>
    </location>
</feature>
<evidence type="ECO:0000256" key="1">
    <source>
        <dbReference type="SAM" id="Phobius"/>
    </source>
</evidence>
<evidence type="ECO:0000313" key="3">
    <source>
        <dbReference type="Proteomes" id="UP001144323"/>
    </source>
</evidence>
<feature type="transmembrane region" description="Helical" evidence="1">
    <location>
        <begin position="124"/>
        <end position="148"/>
    </location>
</feature>
<sequence>MNPEAKTRFDKAAAVLGLDEEAMALAWRRIGDLQLSPDDPTVIFIALAGVLEKAAIDIPAAMRAIPDRVEDAARRAVGEVSQSATAAVRADMAETADLVVGNAKFEIQTAALAALRGLALRERVVAPLLVIVLALGIGVIALGTGYGLGRADGASIDRRWQALALRADADDWLGLISANSDVGRILRENCGAGGRAAYLAHGARACTIPLWLDGAPAPVAGAGPIGWVGFLKLLSDWSLVLGVAGGVLVGLILRKFLVTLGARSSMRWLLEL</sequence>
<accession>A0A9W6GZ47</accession>
<dbReference type="AlphaFoldDB" id="A0A9W6GZ47"/>
<keyword evidence="1" id="KW-0812">Transmembrane</keyword>
<name>A0A9W6GZ47_9HYPH</name>
<organism evidence="2 3">
    <name type="scientific">Methylocystis echinoides</name>
    <dbReference type="NCBI Taxonomy" id="29468"/>
    <lineage>
        <taxon>Bacteria</taxon>
        <taxon>Pseudomonadati</taxon>
        <taxon>Pseudomonadota</taxon>
        <taxon>Alphaproteobacteria</taxon>
        <taxon>Hyphomicrobiales</taxon>
        <taxon>Methylocystaceae</taxon>
        <taxon>Methylocystis</taxon>
    </lineage>
</organism>
<proteinExistence type="predicted"/>
<keyword evidence="3" id="KW-1185">Reference proteome</keyword>
<dbReference type="Proteomes" id="UP001144323">
    <property type="component" value="Unassembled WGS sequence"/>
</dbReference>
<keyword evidence="1" id="KW-1133">Transmembrane helix</keyword>
<gene>
    <name evidence="2" type="ORF">LMG27198_47650</name>
</gene>
<dbReference type="EMBL" id="BSEC01000005">
    <property type="protein sequence ID" value="GLI95773.1"/>
    <property type="molecule type" value="Genomic_DNA"/>
</dbReference>
<evidence type="ECO:0000313" key="2">
    <source>
        <dbReference type="EMBL" id="GLI95773.1"/>
    </source>
</evidence>
<protein>
    <submittedName>
        <fullName evidence="2">Uncharacterized protein</fullName>
    </submittedName>
</protein>
<comment type="caution">
    <text evidence="2">The sequence shown here is derived from an EMBL/GenBank/DDBJ whole genome shotgun (WGS) entry which is preliminary data.</text>
</comment>
<reference evidence="2" key="1">
    <citation type="journal article" date="2023" name="Int. J. Syst. Evol. Microbiol.">
        <title>Methylocystis iwaonis sp. nov., a type II methane-oxidizing bacterium from surface soil of a rice paddy field in Japan, and emended description of the genus Methylocystis (ex Whittenbury et al. 1970) Bowman et al. 1993.</title>
        <authorList>
            <person name="Kaise H."/>
            <person name="Sawadogo J.B."/>
            <person name="Alam M.S."/>
            <person name="Ueno C."/>
            <person name="Dianou D."/>
            <person name="Shinjo R."/>
            <person name="Asakawa S."/>
        </authorList>
    </citation>
    <scope>NUCLEOTIDE SEQUENCE</scope>
    <source>
        <strain evidence="2">LMG27198</strain>
    </source>
</reference>
<keyword evidence="1" id="KW-0472">Membrane</keyword>